<sequence>MAAESLQQTGCAIEEDMLIRRDPCILFSSIKVFSKNKPNSSTHGPRCLVGFQETGSLRLKGLGFEPVTSRVLLHTLHSRHQVYSYLNAVTVTNTSRLKPCPPGN</sequence>
<accession>A0AAV4VYQ8</accession>
<proteinExistence type="predicted"/>
<dbReference type="EMBL" id="BPLR01015353">
    <property type="protein sequence ID" value="GIY75512.1"/>
    <property type="molecule type" value="Genomic_DNA"/>
</dbReference>
<protein>
    <submittedName>
        <fullName evidence="1">Uncharacterized protein</fullName>
    </submittedName>
</protein>
<gene>
    <name evidence="1" type="ORF">CEXT_469571</name>
</gene>
<dbReference type="Proteomes" id="UP001054945">
    <property type="component" value="Unassembled WGS sequence"/>
</dbReference>
<keyword evidence="2" id="KW-1185">Reference proteome</keyword>
<evidence type="ECO:0000313" key="2">
    <source>
        <dbReference type="Proteomes" id="UP001054945"/>
    </source>
</evidence>
<dbReference type="AlphaFoldDB" id="A0AAV4VYQ8"/>
<reference evidence="1 2" key="1">
    <citation type="submission" date="2021-06" db="EMBL/GenBank/DDBJ databases">
        <title>Caerostris extrusa draft genome.</title>
        <authorList>
            <person name="Kono N."/>
            <person name="Arakawa K."/>
        </authorList>
    </citation>
    <scope>NUCLEOTIDE SEQUENCE [LARGE SCALE GENOMIC DNA]</scope>
</reference>
<evidence type="ECO:0000313" key="1">
    <source>
        <dbReference type="EMBL" id="GIY75512.1"/>
    </source>
</evidence>
<name>A0AAV4VYQ8_CAEEX</name>
<organism evidence="1 2">
    <name type="scientific">Caerostris extrusa</name>
    <name type="common">Bark spider</name>
    <name type="synonym">Caerostris bankana</name>
    <dbReference type="NCBI Taxonomy" id="172846"/>
    <lineage>
        <taxon>Eukaryota</taxon>
        <taxon>Metazoa</taxon>
        <taxon>Ecdysozoa</taxon>
        <taxon>Arthropoda</taxon>
        <taxon>Chelicerata</taxon>
        <taxon>Arachnida</taxon>
        <taxon>Araneae</taxon>
        <taxon>Araneomorphae</taxon>
        <taxon>Entelegynae</taxon>
        <taxon>Araneoidea</taxon>
        <taxon>Araneidae</taxon>
        <taxon>Caerostris</taxon>
    </lineage>
</organism>
<comment type="caution">
    <text evidence="1">The sequence shown here is derived from an EMBL/GenBank/DDBJ whole genome shotgun (WGS) entry which is preliminary data.</text>
</comment>